<dbReference type="Proteomes" id="UP001189624">
    <property type="component" value="Chromosome 8"/>
</dbReference>
<reference evidence="1" key="1">
    <citation type="submission" date="2023-10" db="EMBL/GenBank/DDBJ databases">
        <authorList>
            <person name="Domelevo Entfellner J.-B."/>
        </authorList>
    </citation>
    <scope>NUCLEOTIDE SEQUENCE</scope>
</reference>
<keyword evidence="2" id="KW-1185">Reference proteome</keyword>
<accession>A0AA86VZY7</accession>
<sequence>MIHSCVSDAKTIDSALHSLEHLPLSQRRKLLHSPTLRNDTHTSLASAPSFQFDAVVKKGDGDFDSKVAETVAGYHKWKMKRHAVYVACVWWDWSVGFGVGFDDCKPCWKGGALGREMVPGAVKLCNGGEGGLENCSKGARFGQPCLEGSELFSDGIKLVLVFHGREVTCPMFEIDDSRIENTSGNVTILARCPTLPAFGGCATIKVEDYQIPSSSVDKGREASIQLDFPTPKVKKEIPEDMVYDLDHIVLKERLRMLLVGYFVTY</sequence>
<gene>
    <name evidence="1" type="ORF">AYBTSS11_LOCUS22848</name>
</gene>
<organism evidence="1 2">
    <name type="scientific">Sphenostylis stenocarpa</name>
    <dbReference type="NCBI Taxonomy" id="92480"/>
    <lineage>
        <taxon>Eukaryota</taxon>
        <taxon>Viridiplantae</taxon>
        <taxon>Streptophyta</taxon>
        <taxon>Embryophyta</taxon>
        <taxon>Tracheophyta</taxon>
        <taxon>Spermatophyta</taxon>
        <taxon>Magnoliopsida</taxon>
        <taxon>eudicotyledons</taxon>
        <taxon>Gunneridae</taxon>
        <taxon>Pentapetalae</taxon>
        <taxon>rosids</taxon>
        <taxon>fabids</taxon>
        <taxon>Fabales</taxon>
        <taxon>Fabaceae</taxon>
        <taxon>Papilionoideae</taxon>
        <taxon>50 kb inversion clade</taxon>
        <taxon>NPAAA clade</taxon>
        <taxon>indigoferoid/millettioid clade</taxon>
        <taxon>Phaseoleae</taxon>
        <taxon>Sphenostylis</taxon>
    </lineage>
</organism>
<protein>
    <submittedName>
        <fullName evidence="1">Uncharacterized protein</fullName>
    </submittedName>
</protein>
<dbReference type="EMBL" id="OY731405">
    <property type="protein sequence ID" value="CAJ1970855.1"/>
    <property type="molecule type" value="Genomic_DNA"/>
</dbReference>
<dbReference type="Gramene" id="rna-AYBTSS11_LOCUS22848">
    <property type="protein sequence ID" value="CAJ1970855.1"/>
    <property type="gene ID" value="gene-AYBTSS11_LOCUS22848"/>
</dbReference>
<proteinExistence type="predicted"/>
<dbReference type="AlphaFoldDB" id="A0AA86VZY7"/>
<name>A0AA86VZY7_9FABA</name>
<evidence type="ECO:0000313" key="2">
    <source>
        <dbReference type="Proteomes" id="UP001189624"/>
    </source>
</evidence>
<evidence type="ECO:0000313" key="1">
    <source>
        <dbReference type="EMBL" id="CAJ1970855.1"/>
    </source>
</evidence>